<dbReference type="Proteomes" id="UP000220005">
    <property type="component" value="Unassembled WGS sequence"/>
</dbReference>
<name>A0A2A7APM4_9FIRM</name>
<dbReference type="SUPFAM" id="SSF55816">
    <property type="entry name" value="5'-nucleotidase (syn. UDP-sugar hydrolase), C-terminal domain"/>
    <property type="match status" value="1"/>
</dbReference>
<dbReference type="PANTHER" id="PTHR11575:SF24">
    <property type="entry name" value="5'-NUCLEOTIDASE"/>
    <property type="match status" value="1"/>
</dbReference>
<evidence type="ECO:0000313" key="5">
    <source>
        <dbReference type="EMBL" id="PDX80978.1"/>
    </source>
</evidence>
<keyword evidence="2" id="KW-0378">Hydrolase</keyword>
<keyword evidence="1" id="KW-0732">Signal</keyword>
<comment type="caution">
    <text evidence="5">The sequence shown here is derived from an EMBL/GenBank/DDBJ whole genome shotgun (WGS) entry which is preliminary data.</text>
</comment>
<dbReference type="PANTHER" id="PTHR11575">
    <property type="entry name" value="5'-NUCLEOTIDASE-RELATED"/>
    <property type="match status" value="1"/>
</dbReference>
<dbReference type="Pfam" id="PF00149">
    <property type="entry name" value="Metallophos"/>
    <property type="match status" value="1"/>
</dbReference>
<keyword evidence="2" id="KW-0547">Nucleotide-binding</keyword>
<protein>
    <submittedName>
        <fullName evidence="5">Bifunctional metallophosphatase/5'-nucleotidase</fullName>
    </submittedName>
</protein>
<gene>
    <name evidence="5" type="ORF">CGS58_09970</name>
</gene>
<sequence>MKHTKKITILHSNDMHGDFLAEQLDDKLVGGVSMLSGYVEKMRSEEKNVLYAIAGDMFRGSVIDSEYKGLSTIEIMNALAPDIVTIGNHEVDYGVAHLLFIEKLARFPIINANLYIKHTQTRLFTPYKILQIDGMNILFIGIITQDVINQTKSESLIGSFVNTAAAAVEVGKICNAHNSIDIDFTVLLTHIGFEEDRRLASQLDPAWGVDLIIGGHSHTFLEQAWEENGIVITQAGTGTDLIGRFDIVVDTDNNCIDSYTWKSVPIIDKNCPRNPVMEQVIAQFSCQVDEKYNHIVARFRRELTHPERNQKTELGDLLADIFTQSLGVDVMLLGSGSIRAERLGPVVTYRNLTEAFPYDDGVYLFKVTGRQLRHMLRFMLREESFAGHTEFYQIPAALRLRYSRSNHDFESLTYKGEEVTDERIFTVGMQNFHFQNITSFFDVTREEIARLQKSRTIATSCQDVLIEYFQEYEWLDHWLDGRITVTP</sequence>
<evidence type="ECO:0000259" key="3">
    <source>
        <dbReference type="Pfam" id="PF00149"/>
    </source>
</evidence>
<proteinExistence type="inferred from homology"/>
<evidence type="ECO:0000256" key="1">
    <source>
        <dbReference type="ARBA" id="ARBA00022729"/>
    </source>
</evidence>
<reference evidence="5 6" key="1">
    <citation type="journal article" date="2017" name="Front. Microbiol.">
        <title>New Insights into the Diversity of the Genus Faecalibacterium.</title>
        <authorList>
            <person name="Benevides L."/>
            <person name="Burman S."/>
            <person name="Martin R."/>
            <person name="Robert V."/>
            <person name="Thomas M."/>
            <person name="Miquel S."/>
            <person name="Chain F."/>
            <person name="Sokol H."/>
            <person name="Bermudez-Humaran L.G."/>
            <person name="Morrison M."/>
            <person name="Langella P."/>
            <person name="Azevedo V.A."/>
            <person name="Chatel J.M."/>
            <person name="Soares S."/>
        </authorList>
    </citation>
    <scope>NUCLEOTIDE SEQUENCE [LARGE SCALE GENOMIC DNA]</scope>
    <source>
        <strain evidence="5 6">CNCM I 4575</strain>
    </source>
</reference>
<dbReference type="CDD" id="cd00845">
    <property type="entry name" value="MPP_UshA_N_like"/>
    <property type="match status" value="1"/>
</dbReference>
<dbReference type="Gene3D" id="3.90.780.10">
    <property type="entry name" value="5'-Nucleotidase, C-terminal domain"/>
    <property type="match status" value="1"/>
</dbReference>
<dbReference type="InterPro" id="IPR006179">
    <property type="entry name" value="5_nucleotidase/apyrase"/>
</dbReference>
<dbReference type="EMBL" id="NMTY01000024">
    <property type="protein sequence ID" value="PDX80978.1"/>
    <property type="molecule type" value="Genomic_DNA"/>
</dbReference>
<dbReference type="AlphaFoldDB" id="A0A2A7APM4"/>
<evidence type="ECO:0000256" key="2">
    <source>
        <dbReference type="RuleBase" id="RU362119"/>
    </source>
</evidence>
<organism evidence="5 6">
    <name type="scientific">Faecalibacterium prausnitzii</name>
    <dbReference type="NCBI Taxonomy" id="853"/>
    <lineage>
        <taxon>Bacteria</taxon>
        <taxon>Bacillati</taxon>
        <taxon>Bacillota</taxon>
        <taxon>Clostridia</taxon>
        <taxon>Eubacteriales</taxon>
        <taxon>Oscillospiraceae</taxon>
        <taxon>Faecalibacterium</taxon>
    </lineage>
</organism>
<dbReference type="GO" id="GO:0009166">
    <property type="term" value="P:nucleotide catabolic process"/>
    <property type="evidence" value="ECO:0007669"/>
    <property type="project" value="InterPro"/>
</dbReference>
<dbReference type="InterPro" id="IPR036907">
    <property type="entry name" value="5'-Nucleotdase_C_sf"/>
</dbReference>
<dbReference type="InterPro" id="IPR008334">
    <property type="entry name" value="5'-Nucleotdase_C"/>
</dbReference>
<feature type="domain" description="5'-Nucleotidase C-terminal" evidence="4">
    <location>
        <begin position="305"/>
        <end position="439"/>
    </location>
</feature>
<dbReference type="Gene3D" id="3.60.21.10">
    <property type="match status" value="1"/>
</dbReference>
<evidence type="ECO:0000313" key="6">
    <source>
        <dbReference type="Proteomes" id="UP000220005"/>
    </source>
</evidence>
<comment type="similarity">
    <text evidence="2">Belongs to the 5'-nucleotidase family.</text>
</comment>
<accession>A0A2A7APM4</accession>
<dbReference type="InterPro" id="IPR004843">
    <property type="entry name" value="Calcineurin-like_PHP"/>
</dbReference>
<dbReference type="GO" id="GO:0000166">
    <property type="term" value="F:nucleotide binding"/>
    <property type="evidence" value="ECO:0007669"/>
    <property type="project" value="UniProtKB-KW"/>
</dbReference>
<dbReference type="Pfam" id="PF02872">
    <property type="entry name" value="5_nucleotid_C"/>
    <property type="match status" value="1"/>
</dbReference>
<dbReference type="GO" id="GO:0016787">
    <property type="term" value="F:hydrolase activity"/>
    <property type="evidence" value="ECO:0007669"/>
    <property type="project" value="UniProtKB-KW"/>
</dbReference>
<evidence type="ECO:0000259" key="4">
    <source>
        <dbReference type="Pfam" id="PF02872"/>
    </source>
</evidence>
<dbReference type="SUPFAM" id="SSF56300">
    <property type="entry name" value="Metallo-dependent phosphatases"/>
    <property type="match status" value="1"/>
</dbReference>
<dbReference type="InterPro" id="IPR029052">
    <property type="entry name" value="Metallo-depent_PP-like"/>
</dbReference>
<feature type="domain" description="Calcineurin-like phosphoesterase" evidence="3">
    <location>
        <begin position="8"/>
        <end position="219"/>
    </location>
</feature>
<dbReference type="PRINTS" id="PR01607">
    <property type="entry name" value="APYRASEFAMLY"/>
</dbReference>